<evidence type="ECO:0000256" key="1">
    <source>
        <dbReference type="ARBA" id="ARBA00023054"/>
    </source>
</evidence>
<name>A0AAV1DPM9_OLDCO</name>
<reference evidence="7" key="1">
    <citation type="submission" date="2023-03" db="EMBL/GenBank/DDBJ databases">
        <authorList>
            <person name="Julca I."/>
        </authorList>
    </citation>
    <scope>NUCLEOTIDE SEQUENCE</scope>
</reference>
<dbReference type="InterPro" id="IPR005380">
    <property type="entry name" value="XS_domain"/>
</dbReference>
<evidence type="ECO:0000313" key="8">
    <source>
        <dbReference type="Proteomes" id="UP001161247"/>
    </source>
</evidence>
<keyword evidence="8" id="KW-1185">Reference proteome</keyword>
<dbReference type="InterPro" id="IPR038588">
    <property type="entry name" value="XS_domain_sf"/>
</dbReference>
<evidence type="ECO:0000313" key="7">
    <source>
        <dbReference type="EMBL" id="CAI9108839.1"/>
    </source>
</evidence>
<dbReference type="EMBL" id="OX459123">
    <property type="protein sequence ID" value="CAI9108839.1"/>
    <property type="molecule type" value="Genomic_DNA"/>
</dbReference>
<dbReference type="Proteomes" id="UP001161247">
    <property type="component" value="Chromosome 6"/>
</dbReference>
<accession>A0AAV1DPM9</accession>
<organism evidence="7 8">
    <name type="scientific">Oldenlandia corymbosa var. corymbosa</name>
    <dbReference type="NCBI Taxonomy" id="529605"/>
    <lineage>
        <taxon>Eukaryota</taxon>
        <taxon>Viridiplantae</taxon>
        <taxon>Streptophyta</taxon>
        <taxon>Embryophyta</taxon>
        <taxon>Tracheophyta</taxon>
        <taxon>Spermatophyta</taxon>
        <taxon>Magnoliopsida</taxon>
        <taxon>eudicotyledons</taxon>
        <taxon>Gunneridae</taxon>
        <taxon>Pentapetalae</taxon>
        <taxon>asterids</taxon>
        <taxon>lamiids</taxon>
        <taxon>Gentianales</taxon>
        <taxon>Rubiaceae</taxon>
        <taxon>Rubioideae</taxon>
        <taxon>Spermacoceae</taxon>
        <taxon>Hedyotis-Oldenlandia complex</taxon>
        <taxon>Oldenlandia</taxon>
    </lineage>
</organism>
<dbReference type="GO" id="GO:0031047">
    <property type="term" value="P:regulatory ncRNA-mediated gene silencing"/>
    <property type="evidence" value="ECO:0007669"/>
    <property type="project" value="UniProtKB-KW"/>
</dbReference>
<keyword evidence="1" id="KW-0175">Coiled coil</keyword>
<dbReference type="PANTHER" id="PTHR46602">
    <property type="entry name" value="PROTEIN SUPPRESSOR OF GENE SILENCING 3"/>
    <property type="match status" value="1"/>
</dbReference>
<comment type="similarity">
    <text evidence="3">Belongs to the SGS3 family.</text>
</comment>
<dbReference type="Pfam" id="PF03468">
    <property type="entry name" value="XS"/>
    <property type="match status" value="1"/>
</dbReference>
<evidence type="ECO:0000256" key="2">
    <source>
        <dbReference type="ARBA" id="ARBA00023158"/>
    </source>
</evidence>
<dbReference type="CDD" id="cd12266">
    <property type="entry name" value="RRM_like_XS"/>
    <property type="match status" value="1"/>
</dbReference>
<protein>
    <submittedName>
        <fullName evidence="7">OLC1v1008537C1</fullName>
    </submittedName>
</protein>
<feature type="compositionally biased region" description="Low complexity" evidence="4">
    <location>
        <begin position="13"/>
        <end position="29"/>
    </location>
</feature>
<proteinExistence type="inferred from homology"/>
<evidence type="ECO:0000256" key="3">
    <source>
        <dbReference type="ARBA" id="ARBA00024022"/>
    </source>
</evidence>
<dbReference type="InterPro" id="IPR005381">
    <property type="entry name" value="Znf-XS_domain"/>
</dbReference>
<gene>
    <name evidence="7" type="ORF">OLC1_LOCUS16842</name>
</gene>
<feature type="compositionally biased region" description="Polar residues" evidence="4">
    <location>
        <begin position="145"/>
        <end position="162"/>
    </location>
</feature>
<feature type="domain" description="Zinc finger-XS" evidence="6">
    <location>
        <begin position="240"/>
        <end position="278"/>
    </location>
</feature>
<feature type="compositionally biased region" description="Low complexity" evidence="4">
    <location>
        <begin position="99"/>
        <end position="120"/>
    </location>
</feature>
<sequence>MSLRGTSSVGSDSFSKGKGVSGTSSTDVSQLTQDVSDISFTTGEDAGWEVYGKKNKNKGASGAVKQWPQQSSSSRAWGNPGSGRGGSGTNWPSLGPHSGRPAGRGLPQPLGLPQSLNPPSHGNQHAAAAPPLKHGWNWASRPGAAQQSGPGSANSQVTSTANAPIYKESVKEVGEVDESDDSDVDDYEFDDDLFSDEFDSDSSVKSHETRKKTRHLKELFDCMDGLTAAEINDPERQWHCPACYGGPGAIDWYRGLQPLVAHAKTKGNTRVKLHRELAQLLEEELRRRGTAAVPAGETFGHWRGLDRRADRDIVWPPMVVIMNTRLDKDENDKWIGMGNQELLDYFSSFAALKARHSYGPQGHRGISLLIFESSAVGYLEAERLCKHFEDESRDRDAWERNRAPFYPGGKRQLYGYMAEKRDIDSFNQHCQGKSKLKFELVSYQQHVVQQLKQMSEDNQQLLWLKNKVANEQIRSGKLQDAVDLYKEKLRETAEERRFIKLKTKMHHEQNKEEMDYQEQFFKEQLKTIFDARNAQEDSFEKVQQEQWEKITQTPANPSSVQDPRARAEEIAKSIKLQDKEMEDFVAQRDMLINLHEQRMQALQKKHLKEEMDLKGRHYEEVLAIEKEFDAAQVKLMEKYKPSSSSQ</sequence>
<feature type="region of interest" description="Disordered" evidence="4">
    <location>
        <begin position="1"/>
        <end position="186"/>
    </location>
</feature>
<dbReference type="InterPro" id="IPR044287">
    <property type="entry name" value="SGS3"/>
</dbReference>
<keyword evidence="2" id="KW-0943">RNA-mediated gene silencing</keyword>
<evidence type="ECO:0000259" key="6">
    <source>
        <dbReference type="Pfam" id="PF03470"/>
    </source>
</evidence>
<dbReference type="PANTHER" id="PTHR46602:SF1">
    <property type="entry name" value="PROTEIN SUPPRESSOR OF GENE SILENCING 3"/>
    <property type="match status" value="1"/>
</dbReference>
<dbReference type="GO" id="GO:0051607">
    <property type="term" value="P:defense response to virus"/>
    <property type="evidence" value="ECO:0007669"/>
    <property type="project" value="InterPro"/>
</dbReference>
<feature type="compositionally biased region" description="Polar residues" evidence="4">
    <location>
        <begin position="30"/>
        <end position="42"/>
    </location>
</feature>
<dbReference type="Gene3D" id="3.30.70.2890">
    <property type="entry name" value="XS domain"/>
    <property type="match status" value="1"/>
</dbReference>
<evidence type="ECO:0000259" key="5">
    <source>
        <dbReference type="Pfam" id="PF03468"/>
    </source>
</evidence>
<dbReference type="Pfam" id="PF03470">
    <property type="entry name" value="zf-XS"/>
    <property type="match status" value="1"/>
</dbReference>
<evidence type="ECO:0000256" key="4">
    <source>
        <dbReference type="SAM" id="MobiDB-lite"/>
    </source>
</evidence>
<feature type="compositionally biased region" description="Acidic residues" evidence="4">
    <location>
        <begin position="175"/>
        <end position="186"/>
    </location>
</feature>
<feature type="domain" description="XS" evidence="5">
    <location>
        <begin position="310"/>
        <end position="424"/>
    </location>
</feature>
<dbReference type="AlphaFoldDB" id="A0AAV1DPM9"/>
<feature type="compositionally biased region" description="Polar residues" evidence="4">
    <location>
        <begin position="1"/>
        <end position="12"/>
    </location>
</feature>